<reference evidence="1" key="1">
    <citation type="submission" date="2023-11" db="EMBL/GenBank/DDBJ databases">
        <title>Genome assemblies of two species of porcelain crab, Petrolisthes cinctipes and Petrolisthes manimaculis (Anomura: Porcellanidae).</title>
        <authorList>
            <person name="Angst P."/>
        </authorList>
    </citation>
    <scope>NUCLEOTIDE SEQUENCE</scope>
    <source>
        <strain evidence="1">PB745_02</strain>
        <tissue evidence="1">Gill</tissue>
    </source>
</reference>
<dbReference type="Proteomes" id="UP001292094">
    <property type="component" value="Unassembled WGS sequence"/>
</dbReference>
<evidence type="ECO:0000313" key="2">
    <source>
        <dbReference type="Proteomes" id="UP001292094"/>
    </source>
</evidence>
<keyword evidence="2" id="KW-1185">Reference proteome</keyword>
<comment type="caution">
    <text evidence="1">The sequence shown here is derived from an EMBL/GenBank/DDBJ whole genome shotgun (WGS) entry which is preliminary data.</text>
</comment>
<dbReference type="EMBL" id="JAWZYT010003901">
    <property type="protein sequence ID" value="KAK4296244.1"/>
    <property type="molecule type" value="Genomic_DNA"/>
</dbReference>
<accession>A0AAE1NU36</accession>
<dbReference type="AlphaFoldDB" id="A0AAE1NU36"/>
<name>A0AAE1NU36_9EUCA</name>
<proteinExistence type="predicted"/>
<organism evidence="1 2">
    <name type="scientific">Petrolisthes manimaculis</name>
    <dbReference type="NCBI Taxonomy" id="1843537"/>
    <lineage>
        <taxon>Eukaryota</taxon>
        <taxon>Metazoa</taxon>
        <taxon>Ecdysozoa</taxon>
        <taxon>Arthropoda</taxon>
        <taxon>Crustacea</taxon>
        <taxon>Multicrustacea</taxon>
        <taxon>Malacostraca</taxon>
        <taxon>Eumalacostraca</taxon>
        <taxon>Eucarida</taxon>
        <taxon>Decapoda</taxon>
        <taxon>Pleocyemata</taxon>
        <taxon>Anomura</taxon>
        <taxon>Galatheoidea</taxon>
        <taxon>Porcellanidae</taxon>
        <taxon>Petrolisthes</taxon>
    </lineage>
</organism>
<gene>
    <name evidence="1" type="ORF">Pmani_031244</name>
</gene>
<protein>
    <submittedName>
        <fullName evidence="1">Uncharacterized protein</fullName>
    </submittedName>
</protein>
<evidence type="ECO:0000313" key="1">
    <source>
        <dbReference type="EMBL" id="KAK4296244.1"/>
    </source>
</evidence>
<sequence length="169" mass="18959">MEAHNDHAGVWLAQPTAAAITNPPPQQQPSALPPPTPAFDAMTILCQLEALSPYRITAWLHFHASYLLHNRCYHHHHHVNNPGRTPTYVPSTNGSGLRYATLGYRVAGPTLQALPLPDGTRETSRAMATWRLHLCPSHHIPYLLASHPPLMCLTYTYVKHTIFQFNTIY</sequence>